<accession>A0AAD6YX85</accession>
<dbReference type="EMBL" id="JARIHO010000161">
    <property type="protein sequence ID" value="KAJ7300559.1"/>
    <property type="molecule type" value="Genomic_DNA"/>
</dbReference>
<comment type="caution">
    <text evidence="1">The sequence shown here is derived from an EMBL/GenBank/DDBJ whole genome shotgun (WGS) entry which is preliminary data.</text>
</comment>
<gene>
    <name evidence="1" type="ORF">DFH08DRAFT_146520</name>
</gene>
<organism evidence="1 2">
    <name type="scientific">Mycena albidolilacea</name>
    <dbReference type="NCBI Taxonomy" id="1033008"/>
    <lineage>
        <taxon>Eukaryota</taxon>
        <taxon>Fungi</taxon>
        <taxon>Dikarya</taxon>
        <taxon>Basidiomycota</taxon>
        <taxon>Agaricomycotina</taxon>
        <taxon>Agaricomycetes</taxon>
        <taxon>Agaricomycetidae</taxon>
        <taxon>Agaricales</taxon>
        <taxon>Marasmiineae</taxon>
        <taxon>Mycenaceae</taxon>
        <taxon>Mycena</taxon>
    </lineage>
</organism>
<proteinExistence type="predicted"/>
<keyword evidence="2" id="KW-1185">Reference proteome</keyword>
<reference evidence="1" key="1">
    <citation type="submission" date="2023-03" db="EMBL/GenBank/DDBJ databases">
        <title>Massive genome expansion in bonnet fungi (Mycena s.s.) driven by repeated elements and novel gene families across ecological guilds.</title>
        <authorList>
            <consortium name="Lawrence Berkeley National Laboratory"/>
            <person name="Harder C.B."/>
            <person name="Miyauchi S."/>
            <person name="Viragh M."/>
            <person name="Kuo A."/>
            <person name="Thoen E."/>
            <person name="Andreopoulos B."/>
            <person name="Lu D."/>
            <person name="Skrede I."/>
            <person name="Drula E."/>
            <person name="Henrissat B."/>
            <person name="Morin E."/>
            <person name="Kohler A."/>
            <person name="Barry K."/>
            <person name="LaButti K."/>
            <person name="Morin E."/>
            <person name="Salamov A."/>
            <person name="Lipzen A."/>
            <person name="Mereny Z."/>
            <person name="Hegedus B."/>
            <person name="Baldrian P."/>
            <person name="Stursova M."/>
            <person name="Weitz H."/>
            <person name="Taylor A."/>
            <person name="Grigoriev I.V."/>
            <person name="Nagy L.G."/>
            <person name="Martin F."/>
            <person name="Kauserud H."/>
        </authorList>
    </citation>
    <scope>NUCLEOTIDE SEQUENCE</scope>
    <source>
        <strain evidence="1">CBHHK002</strain>
    </source>
</reference>
<protein>
    <submittedName>
        <fullName evidence="1">Uncharacterized protein</fullName>
    </submittedName>
</protein>
<dbReference type="Proteomes" id="UP001218218">
    <property type="component" value="Unassembled WGS sequence"/>
</dbReference>
<evidence type="ECO:0000313" key="1">
    <source>
        <dbReference type="EMBL" id="KAJ7300559.1"/>
    </source>
</evidence>
<dbReference type="AlphaFoldDB" id="A0AAD6YX85"/>
<evidence type="ECO:0000313" key="2">
    <source>
        <dbReference type="Proteomes" id="UP001218218"/>
    </source>
</evidence>
<name>A0AAD6YX85_9AGAR</name>
<sequence length="193" mass="21676">MAKADRQSLLGGNVPQRYLCSTLVLPFVFLLCMTSWTAPLRTLSNPASSATPDVFVLDTGFNTSSVQTTRIYHRTVSAVAVQRSRRKQNAHRRKRALTWANHRGKRTRPHPRLCDKRIEGRRNVRVPAYSTLTSHLTCGMIQIHTLVSSVQYTSAAGSPSEGQARPPAARYPILRWHSRFISVFHPAGRHHAV</sequence>